<sequence>SYYQASLEADGGDLNRDVVLAYRLSRAQTGFDMIYSKTRGDDGYFCLTLTAGEELAGESDPMDYVFILDISGSMANQEKLKISRECIGAFIKELGEDDRFEIITFNVTPATLFNSLKLAVPKTKKKATEFLGSRRAAGGTVLRPALMAAYKYSDPDRPLNIVVFSDGMTEQGSRKELMAALRERPPNARVFCIGVGNEVNRRLLSRLAEDSGGLAAYLSRQENFVRKARAFRRKLMKPALTNVKITFDGGGVYDIEPPTLPSLYHGTPVRLYGRYRRPNPVKVTIEAEINGAEFKNEFKVVFPKDEGGNPEIERMWAWRKVQRLLRDSDDPDMRQGVLDEVVRLGEAYSIATEHTAFIVLENDAEYKRWKIERRNVLRVGRDVASRKSLLKQLERMRSESLSRLGPSIDDGGVAAGRPAPTLPDT</sequence>
<dbReference type="InterPro" id="IPR002035">
    <property type="entry name" value="VWF_A"/>
</dbReference>
<proteinExistence type="predicted"/>
<comment type="caution">
    <text evidence="3">The sequence shown here is derived from an EMBL/GenBank/DDBJ whole genome shotgun (WGS) entry which is preliminary data.</text>
</comment>
<dbReference type="SMART" id="SM00327">
    <property type="entry name" value="VWA"/>
    <property type="match status" value="1"/>
</dbReference>
<evidence type="ECO:0000259" key="2">
    <source>
        <dbReference type="PROSITE" id="PS50234"/>
    </source>
</evidence>
<dbReference type="PANTHER" id="PTHR45737">
    <property type="entry name" value="VON WILLEBRAND FACTOR A DOMAIN-CONTAINING PROTEIN 5A"/>
    <property type="match status" value="1"/>
</dbReference>
<protein>
    <recommendedName>
        <fullName evidence="2">VWFA domain-containing protein</fullName>
    </recommendedName>
</protein>
<evidence type="ECO:0000313" key="3">
    <source>
        <dbReference type="EMBL" id="GAF81738.1"/>
    </source>
</evidence>
<evidence type="ECO:0000256" key="1">
    <source>
        <dbReference type="SAM" id="MobiDB-lite"/>
    </source>
</evidence>
<dbReference type="Pfam" id="PF13768">
    <property type="entry name" value="VWA_3"/>
    <property type="match status" value="1"/>
</dbReference>
<feature type="non-terminal residue" evidence="3">
    <location>
        <position position="425"/>
    </location>
</feature>
<organism evidence="3">
    <name type="scientific">marine sediment metagenome</name>
    <dbReference type="NCBI Taxonomy" id="412755"/>
    <lineage>
        <taxon>unclassified sequences</taxon>
        <taxon>metagenomes</taxon>
        <taxon>ecological metagenomes</taxon>
    </lineage>
</organism>
<feature type="non-terminal residue" evidence="3">
    <location>
        <position position="1"/>
    </location>
</feature>
<dbReference type="EMBL" id="BARS01005993">
    <property type="protein sequence ID" value="GAF81738.1"/>
    <property type="molecule type" value="Genomic_DNA"/>
</dbReference>
<feature type="region of interest" description="Disordered" evidence="1">
    <location>
        <begin position="398"/>
        <end position="425"/>
    </location>
</feature>
<feature type="domain" description="VWFA" evidence="2">
    <location>
        <begin position="63"/>
        <end position="235"/>
    </location>
</feature>
<dbReference type="PANTHER" id="PTHR45737:SF6">
    <property type="entry name" value="VON WILLEBRAND FACTOR A DOMAIN-CONTAINING PROTEIN 5A"/>
    <property type="match status" value="1"/>
</dbReference>
<accession>X0SKW7</accession>
<dbReference type="AlphaFoldDB" id="X0SKW7"/>
<reference evidence="3" key="1">
    <citation type="journal article" date="2014" name="Front. Microbiol.">
        <title>High frequency of phylogenetically diverse reductive dehalogenase-homologous genes in deep subseafloor sedimentary metagenomes.</title>
        <authorList>
            <person name="Kawai M."/>
            <person name="Futagami T."/>
            <person name="Toyoda A."/>
            <person name="Takaki Y."/>
            <person name="Nishi S."/>
            <person name="Hori S."/>
            <person name="Arai W."/>
            <person name="Tsubouchi T."/>
            <person name="Morono Y."/>
            <person name="Uchiyama I."/>
            <person name="Ito T."/>
            <person name="Fujiyama A."/>
            <person name="Inagaki F."/>
            <person name="Takami H."/>
        </authorList>
    </citation>
    <scope>NUCLEOTIDE SEQUENCE</scope>
    <source>
        <strain evidence="3">Expedition CK06-06</strain>
    </source>
</reference>
<gene>
    <name evidence="3" type="ORF">S01H1_11734</name>
</gene>
<name>X0SKW7_9ZZZZ</name>
<dbReference type="Gene3D" id="3.40.50.410">
    <property type="entry name" value="von Willebrand factor, type A domain"/>
    <property type="match status" value="1"/>
</dbReference>
<dbReference type="PROSITE" id="PS50234">
    <property type="entry name" value="VWFA"/>
    <property type="match status" value="1"/>
</dbReference>
<dbReference type="InterPro" id="IPR036465">
    <property type="entry name" value="vWFA_dom_sf"/>
</dbReference>
<dbReference type="SUPFAM" id="SSF53300">
    <property type="entry name" value="vWA-like"/>
    <property type="match status" value="1"/>
</dbReference>